<dbReference type="Gene3D" id="3.40.50.11410">
    <property type="match status" value="1"/>
</dbReference>
<dbReference type="InterPro" id="IPR003593">
    <property type="entry name" value="AAA+_ATPase"/>
</dbReference>
<dbReference type="Pfam" id="PF18133">
    <property type="entry name" value="HydF_tetramer"/>
    <property type="match status" value="1"/>
</dbReference>
<gene>
    <name evidence="4" type="ORF">SAMN03080599_00893</name>
</gene>
<dbReference type="Gene3D" id="3.40.50.300">
    <property type="entry name" value="P-loop containing nucleotide triphosphate hydrolases"/>
    <property type="match status" value="1"/>
</dbReference>
<protein>
    <submittedName>
        <fullName evidence="4">Iron-only hydrogenase maturation protein HydF</fullName>
    </submittedName>
</protein>
<dbReference type="Pfam" id="PF18128">
    <property type="entry name" value="HydF_dimer"/>
    <property type="match status" value="1"/>
</dbReference>
<dbReference type="GO" id="GO:0005737">
    <property type="term" value="C:cytoplasm"/>
    <property type="evidence" value="ECO:0007669"/>
    <property type="project" value="TreeGrafter"/>
</dbReference>
<dbReference type="InterPro" id="IPR040644">
    <property type="entry name" value="HydF_tetramer"/>
</dbReference>
<organism evidence="4 5">
    <name type="scientific">Acidaminobacter hydrogenoformans DSM 2784</name>
    <dbReference type="NCBI Taxonomy" id="1120920"/>
    <lineage>
        <taxon>Bacteria</taxon>
        <taxon>Bacillati</taxon>
        <taxon>Bacillota</taxon>
        <taxon>Clostridia</taxon>
        <taxon>Peptostreptococcales</taxon>
        <taxon>Acidaminobacteraceae</taxon>
        <taxon>Acidaminobacter</taxon>
    </lineage>
</organism>
<dbReference type="InterPro" id="IPR005225">
    <property type="entry name" value="Small_GTP-bd"/>
</dbReference>
<evidence type="ECO:0000313" key="4">
    <source>
        <dbReference type="EMBL" id="SCZ77695.1"/>
    </source>
</evidence>
<name>A0A1G5RU82_9FIRM</name>
<feature type="domain" description="AAA+ ATPase" evidence="3">
    <location>
        <begin position="15"/>
        <end position="233"/>
    </location>
</feature>
<keyword evidence="1" id="KW-0547">Nucleotide-binding</keyword>
<proteinExistence type="predicted"/>
<dbReference type="PANTHER" id="PTHR42714:SF6">
    <property type="entry name" value="TRANSLATION INITIATION FACTOR IF-2"/>
    <property type="match status" value="1"/>
</dbReference>
<dbReference type="NCBIfam" id="TIGR00231">
    <property type="entry name" value="small_GTP"/>
    <property type="match status" value="1"/>
</dbReference>
<keyword evidence="5" id="KW-1185">Reference proteome</keyword>
<dbReference type="GO" id="GO:0030488">
    <property type="term" value="P:tRNA methylation"/>
    <property type="evidence" value="ECO:0007669"/>
    <property type="project" value="TreeGrafter"/>
</dbReference>
<dbReference type="Proteomes" id="UP000199208">
    <property type="component" value="Unassembled WGS sequence"/>
</dbReference>
<dbReference type="AlphaFoldDB" id="A0A1G5RU82"/>
<evidence type="ECO:0000256" key="1">
    <source>
        <dbReference type="ARBA" id="ARBA00022741"/>
    </source>
</evidence>
<evidence type="ECO:0000259" key="3">
    <source>
        <dbReference type="SMART" id="SM00382"/>
    </source>
</evidence>
<dbReference type="NCBIfam" id="TIGR03918">
    <property type="entry name" value="GTP_HydF"/>
    <property type="match status" value="1"/>
</dbReference>
<dbReference type="CDD" id="cd00880">
    <property type="entry name" value="Era_like"/>
    <property type="match status" value="1"/>
</dbReference>
<dbReference type="EMBL" id="FMWL01000003">
    <property type="protein sequence ID" value="SCZ77695.1"/>
    <property type="molecule type" value="Genomic_DNA"/>
</dbReference>
<sequence length="447" mass="48876">MKAKGSSMSETPSANRKHIAIFGNRNAGKSSLMNAILGQSLSIVSEVRGTTTDPVSKAMELLPYGPVVFIDTAGLDDDDNALGALRVKKSLKILERTDFALQIVDAAHASLDLTKLKQEIKTLQSQFEKYDIPSLLVFNKTDALMMAEDGEQRMKVWKEVWPDAVWVSAHNPSDIHHLKARLIEALRGETEEETLVGDLVPRGGTVVLVVPIDSEAPKGRLILPQVQVIRDALDHGIKVHVVRDTELVEALSELNSVDLVITDSQAFATVSTMVPEAVPLTSFSMVFARNKGDLKAFVAGIKAMSALEAKARRRREKATEASNVEANTDVPVARILITESCTHNHSHEDIGRVKIPAMLSKKLGGRVEIDFRAGHDLPEVLEVYDLVVHCGSCMMNRKSMLTRIRLCEEAGTPITNYGVLLAYGTGILKRCLSPYPLDGGWQAALSE</sequence>
<dbReference type="PANTHER" id="PTHR42714">
    <property type="entry name" value="TRNA MODIFICATION GTPASE GTPBP3"/>
    <property type="match status" value="1"/>
</dbReference>
<evidence type="ECO:0000256" key="2">
    <source>
        <dbReference type="ARBA" id="ARBA00023134"/>
    </source>
</evidence>
<keyword evidence="2" id="KW-0342">GTP-binding</keyword>
<dbReference type="InterPro" id="IPR006073">
    <property type="entry name" value="GTP-bd"/>
</dbReference>
<dbReference type="InterPro" id="IPR023873">
    <property type="entry name" value="FeFe-hyd_GTPase_HydF"/>
</dbReference>
<dbReference type="GO" id="GO:0002098">
    <property type="term" value="P:tRNA wobble uridine modification"/>
    <property type="evidence" value="ECO:0007669"/>
    <property type="project" value="TreeGrafter"/>
</dbReference>
<dbReference type="STRING" id="1120920.SAMN03080599_00893"/>
<dbReference type="Pfam" id="PF01926">
    <property type="entry name" value="MMR_HSR1"/>
    <property type="match status" value="1"/>
</dbReference>
<dbReference type="InterPro" id="IPR041606">
    <property type="entry name" value="HydF_dimer"/>
</dbReference>
<evidence type="ECO:0000313" key="5">
    <source>
        <dbReference type="Proteomes" id="UP000199208"/>
    </source>
</evidence>
<dbReference type="Gene3D" id="3.40.50.11420">
    <property type="match status" value="1"/>
</dbReference>
<dbReference type="SMART" id="SM00382">
    <property type="entry name" value="AAA"/>
    <property type="match status" value="1"/>
</dbReference>
<reference evidence="4 5" key="1">
    <citation type="submission" date="2016-10" db="EMBL/GenBank/DDBJ databases">
        <authorList>
            <person name="de Groot N.N."/>
        </authorList>
    </citation>
    <scope>NUCLEOTIDE SEQUENCE [LARGE SCALE GENOMIC DNA]</scope>
    <source>
        <strain evidence="4 5">DSM 2784</strain>
    </source>
</reference>
<dbReference type="InterPro" id="IPR027417">
    <property type="entry name" value="P-loop_NTPase"/>
</dbReference>
<dbReference type="RefSeq" id="WP_330387086.1">
    <property type="nucleotide sequence ID" value="NZ_FMWL01000003.1"/>
</dbReference>
<dbReference type="SUPFAM" id="SSF52540">
    <property type="entry name" value="P-loop containing nucleoside triphosphate hydrolases"/>
    <property type="match status" value="1"/>
</dbReference>
<accession>A0A1G5RU82</accession>
<dbReference type="GO" id="GO:0005525">
    <property type="term" value="F:GTP binding"/>
    <property type="evidence" value="ECO:0007669"/>
    <property type="project" value="UniProtKB-KW"/>
</dbReference>